<gene>
    <name evidence="3" type="primary">RTase_105</name>
    <name evidence="3" type="ORF">AVEN_41321_1</name>
</gene>
<dbReference type="InterPro" id="IPR036691">
    <property type="entry name" value="Endo/exonu/phosph_ase_sf"/>
</dbReference>
<dbReference type="Proteomes" id="UP000499080">
    <property type="component" value="Unassembled WGS sequence"/>
</dbReference>
<name>A0A4Y2SES2_ARAVE</name>
<dbReference type="InterPro" id="IPR005135">
    <property type="entry name" value="Endo/exonuclease/phosphatase"/>
</dbReference>
<keyword evidence="3" id="KW-0548">Nucleotidyltransferase</keyword>
<dbReference type="SMART" id="SM00343">
    <property type="entry name" value="ZnF_C2HC"/>
    <property type="match status" value="3"/>
</dbReference>
<keyword evidence="3" id="KW-0808">Transferase</keyword>
<feature type="domain" description="CCHC-type" evidence="2">
    <location>
        <begin position="107"/>
        <end position="123"/>
    </location>
</feature>
<feature type="coiled-coil region" evidence="1">
    <location>
        <begin position="548"/>
        <end position="575"/>
    </location>
</feature>
<proteinExistence type="predicted"/>
<keyword evidence="4" id="KW-1185">Reference proteome</keyword>
<dbReference type="PROSITE" id="PS00726">
    <property type="entry name" value="AP_NUCLEASE_F1_1"/>
    <property type="match status" value="1"/>
</dbReference>
<dbReference type="GO" id="GO:0003964">
    <property type="term" value="F:RNA-directed DNA polymerase activity"/>
    <property type="evidence" value="ECO:0007669"/>
    <property type="project" value="UniProtKB-KW"/>
</dbReference>
<dbReference type="GO" id="GO:0003677">
    <property type="term" value="F:DNA binding"/>
    <property type="evidence" value="ECO:0007669"/>
    <property type="project" value="InterPro"/>
</dbReference>
<evidence type="ECO:0000259" key="2">
    <source>
        <dbReference type="SMART" id="SM00343"/>
    </source>
</evidence>
<dbReference type="GO" id="GO:0006281">
    <property type="term" value="P:DNA repair"/>
    <property type="evidence" value="ECO:0007669"/>
    <property type="project" value="InterPro"/>
</dbReference>
<keyword evidence="1" id="KW-0175">Coiled coil</keyword>
<dbReference type="GO" id="GO:0004519">
    <property type="term" value="F:endonuclease activity"/>
    <property type="evidence" value="ECO:0007669"/>
    <property type="project" value="InterPro"/>
</dbReference>
<evidence type="ECO:0000313" key="3">
    <source>
        <dbReference type="EMBL" id="GBN86577.1"/>
    </source>
</evidence>
<dbReference type="InterPro" id="IPR001878">
    <property type="entry name" value="Znf_CCHC"/>
</dbReference>
<protein>
    <submittedName>
        <fullName evidence="3">Putative RNA-directed DNA polymerase from transposon BS</fullName>
    </submittedName>
</protein>
<feature type="domain" description="CCHC-type" evidence="2">
    <location>
        <begin position="126"/>
        <end position="141"/>
    </location>
</feature>
<dbReference type="AlphaFoldDB" id="A0A4Y2SES2"/>
<feature type="domain" description="CCHC-type" evidence="2">
    <location>
        <begin position="149"/>
        <end position="167"/>
    </location>
</feature>
<reference evidence="3 4" key="1">
    <citation type="journal article" date="2019" name="Sci. Rep.">
        <title>Orb-weaving spider Araneus ventricosus genome elucidates the spidroin gene catalogue.</title>
        <authorList>
            <person name="Kono N."/>
            <person name="Nakamura H."/>
            <person name="Ohtoshi R."/>
            <person name="Moran D.A.P."/>
            <person name="Shinohara A."/>
            <person name="Yoshida Y."/>
            <person name="Fujiwara M."/>
            <person name="Mori M."/>
            <person name="Tomita M."/>
            <person name="Arakawa K."/>
        </authorList>
    </citation>
    <scope>NUCLEOTIDE SEQUENCE [LARGE SCALE GENOMIC DNA]</scope>
</reference>
<dbReference type="PANTHER" id="PTHR33273">
    <property type="entry name" value="DOMAIN-CONTAINING PROTEIN, PUTATIVE-RELATED"/>
    <property type="match status" value="1"/>
</dbReference>
<dbReference type="GO" id="GO:0008270">
    <property type="term" value="F:zinc ion binding"/>
    <property type="evidence" value="ECO:0007669"/>
    <property type="project" value="InterPro"/>
</dbReference>
<evidence type="ECO:0000313" key="4">
    <source>
        <dbReference type="Proteomes" id="UP000499080"/>
    </source>
</evidence>
<dbReference type="Pfam" id="PF14529">
    <property type="entry name" value="Exo_endo_phos_2"/>
    <property type="match status" value="1"/>
</dbReference>
<dbReference type="OrthoDB" id="6437002at2759"/>
<keyword evidence="3" id="KW-0695">RNA-directed DNA polymerase</keyword>
<evidence type="ECO:0000256" key="1">
    <source>
        <dbReference type="SAM" id="Coils"/>
    </source>
</evidence>
<dbReference type="Gene3D" id="3.60.10.10">
    <property type="entry name" value="Endonuclease/exonuclease/phosphatase"/>
    <property type="match status" value="1"/>
</dbReference>
<dbReference type="PANTHER" id="PTHR33273:SF2">
    <property type="entry name" value="ENDONUCLEASE_EXONUCLEASE_PHOSPHATASE DOMAIN-CONTAINING PROTEIN"/>
    <property type="match status" value="1"/>
</dbReference>
<sequence length="647" mass="74683">MQKFCREEKIEFYVIRPLSERPFKIVMKGLHRDTDIEEIKSELALALPEIEILEVGQLKNVRTKSPMDIFMIELKKNGHESKFFELTHFMFLKIKIQNYRKPPGATQCWNCNMFNHSSANCGFQTRCLKCGEDHRTNQCPITIPQENPKCINCGSTGHIASWRGCPLFPKIKPTKGQCVNYPKAQREFLASQYRRQENISYSMQTQKLIPRQVEFNSRQESEFNPQTGSREIGLTIVFWIANGVRNRSADIRNFLEEHSPDIFLIQETKLRPEINFSIPNYDVYRTDRPQQNNAPTQGGGTGILIKKSLPHHHITTSQLHFVEATSITLNLTNKEQFTVTSIYIPPDTNPTLYTLDLENLIQLGPNPIICGDFNAQHQNWGSPINTTRGKELVRFTQVVGMEILAPPSPTRFGFNSATILDFAVIEDFFLHFSIISLRELYSDHNPVKLTFQLKFTTLHNSVTTHTDWTKFQNYLKTQIDYRPLKINSNMDIEIAVEKFTKNLLNAHRFATKTVKKSTATYIHANIKDLIKTCNKTKKAWQTLRNPLIKTELKKIEKLIKKLDENSRQKDQTEELEALNTEDGTVWRKAKIMHKKAQKIPALLGENGFAYSDSIKAETIALSPEKQFSLNDLCKYDRHFLFVCNPHV</sequence>
<dbReference type="EMBL" id="BGPR01021362">
    <property type="protein sequence ID" value="GBN86577.1"/>
    <property type="molecule type" value="Genomic_DNA"/>
</dbReference>
<accession>A0A4Y2SES2</accession>
<dbReference type="SUPFAM" id="SSF56219">
    <property type="entry name" value="DNase I-like"/>
    <property type="match status" value="1"/>
</dbReference>
<dbReference type="InterPro" id="IPR020847">
    <property type="entry name" value="AP_endonuclease_F1_BS"/>
</dbReference>
<dbReference type="Gene3D" id="4.10.60.10">
    <property type="entry name" value="Zinc finger, CCHC-type"/>
    <property type="match status" value="1"/>
</dbReference>
<comment type="caution">
    <text evidence="3">The sequence shown here is derived from an EMBL/GenBank/DDBJ whole genome shotgun (WGS) entry which is preliminary data.</text>
</comment>
<organism evidence="3 4">
    <name type="scientific">Araneus ventricosus</name>
    <name type="common">Orbweaver spider</name>
    <name type="synonym">Epeira ventricosa</name>
    <dbReference type="NCBI Taxonomy" id="182803"/>
    <lineage>
        <taxon>Eukaryota</taxon>
        <taxon>Metazoa</taxon>
        <taxon>Ecdysozoa</taxon>
        <taxon>Arthropoda</taxon>
        <taxon>Chelicerata</taxon>
        <taxon>Arachnida</taxon>
        <taxon>Araneae</taxon>
        <taxon>Araneomorphae</taxon>
        <taxon>Entelegynae</taxon>
        <taxon>Araneoidea</taxon>
        <taxon>Araneidae</taxon>
        <taxon>Araneus</taxon>
    </lineage>
</organism>